<feature type="domain" description="PAC" evidence="20">
    <location>
        <begin position="232"/>
        <end position="283"/>
    </location>
</feature>
<keyword evidence="8" id="KW-0067">ATP-binding</keyword>
<comment type="caution">
    <text evidence="22">The sequence shown here is derived from an EMBL/GenBank/DDBJ whole genome shotgun (WGS) entry which is preliminary data.</text>
</comment>
<evidence type="ECO:0000256" key="3">
    <source>
        <dbReference type="ARBA" id="ARBA00012201"/>
    </source>
</evidence>
<organism evidence="22 23">
    <name type="scientific">Pegethrix bostrychoides GSE-TBD4-15B</name>
    <dbReference type="NCBI Taxonomy" id="2839662"/>
    <lineage>
        <taxon>Bacteria</taxon>
        <taxon>Bacillati</taxon>
        <taxon>Cyanobacteriota</taxon>
        <taxon>Cyanophyceae</taxon>
        <taxon>Oculatellales</taxon>
        <taxon>Oculatellaceae</taxon>
        <taxon>Pegethrix</taxon>
    </lineage>
</organism>
<dbReference type="GO" id="GO:0000160">
    <property type="term" value="P:phosphorelay signal transduction system"/>
    <property type="evidence" value="ECO:0007669"/>
    <property type="project" value="InterPro"/>
</dbReference>
<dbReference type="GO" id="GO:0046872">
    <property type="term" value="F:metal ion binding"/>
    <property type="evidence" value="ECO:0007669"/>
    <property type="project" value="UniProtKB-KW"/>
</dbReference>
<evidence type="ECO:0000256" key="15">
    <source>
        <dbReference type="ARBA" id="ARBA00032637"/>
    </source>
</evidence>
<dbReference type="CDD" id="cd19920">
    <property type="entry name" value="REC_PA4781-like"/>
    <property type="match status" value="1"/>
</dbReference>
<keyword evidence="12" id="KW-0472">Membrane</keyword>
<dbReference type="SUPFAM" id="SSF52172">
    <property type="entry name" value="CheY-like"/>
    <property type="match status" value="1"/>
</dbReference>
<reference evidence="22" key="1">
    <citation type="submission" date="2021-05" db="EMBL/GenBank/DDBJ databases">
        <authorList>
            <person name="Pietrasiak N."/>
            <person name="Ward R."/>
            <person name="Stajich J.E."/>
            <person name="Kurbessoian T."/>
        </authorList>
    </citation>
    <scope>NUCLEOTIDE SEQUENCE</scope>
    <source>
        <strain evidence="22">GSE-TBD4-15B</strain>
    </source>
</reference>
<keyword evidence="5" id="KW-0812">Transmembrane</keyword>
<dbReference type="Pfam" id="PF00072">
    <property type="entry name" value="Response_reg"/>
    <property type="match status" value="1"/>
</dbReference>
<dbReference type="InterPro" id="IPR029787">
    <property type="entry name" value="Nucleotide_cyclase"/>
</dbReference>
<dbReference type="InterPro" id="IPR050401">
    <property type="entry name" value="Cyclic_nucleotide_synthase"/>
</dbReference>
<evidence type="ECO:0000259" key="18">
    <source>
        <dbReference type="PROSITE" id="PS50110"/>
    </source>
</evidence>
<evidence type="ECO:0000259" key="21">
    <source>
        <dbReference type="PROSITE" id="PS50125"/>
    </source>
</evidence>
<evidence type="ECO:0000256" key="10">
    <source>
        <dbReference type="ARBA" id="ARBA00022989"/>
    </source>
</evidence>
<evidence type="ECO:0000256" key="7">
    <source>
        <dbReference type="ARBA" id="ARBA00022741"/>
    </source>
</evidence>
<dbReference type="EC" id="4.6.1.1" evidence="3"/>
<comment type="catalytic activity">
    <reaction evidence="1">
        <text>ATP = 3',5'-cyclic AMP + diphosphate</text>
        <dbReference type="Rhea" id="RHEA:15389"/>
        <dbReference type="ChEBI" id="CHEBI:30616"/>
        <dbReference type="ChEBI" id="CHEBI:33019"/>
        <dbReference type="ChEBI" id="CHEBI:58165"/>
        <dbReference type="EC" id="4.6.1.1"/>
    </reaction>
</comment>
<dbReference type="GO" id="GO:0004016">
    <property type="term" value="F:adenylate cyclase activity"/>
    <property type="evidence" value="ECO:0007669"/>
    <property type="project" value="UniProtKB-EC"/>
</dbReference>
<dbReference type="Gene3D" id="3.30.70.1230">
    <property type="entry name" value="Nucleotide cyclase"/>
    <property type="match status" value="1"/>
</dbReference>
<evidence type="ECO:0000256" key="12">
    <source>
        <dbReference type="ARBA" id="ARBA00023136"/>
    </source>
</evidence>
<name>A0A951PD04_9CYAN</name>
<dbReference type="Proteomes" id="UP000707356">
    <property type="component" value="Unassembled WGS sequence"/>
</dbReference>
<dbReference type="Gene3D" id="3.40.50.2300">
    <property type="match status" value="1"/>
</dbReference>
<reference evidence="22" key="2">
    <citation type="journal article" date="2022" name="Microbiol. Resour. Announc.">
        <title>Metagenome Sequencing to Explore Phylogenomics of Terrestrial Cyanobacteria.</title>
        <authorList>
            <person name="Ward R.D."/>
            <person name="Stajich J.E."/>
            <person name="Johansen J.R."/>
            <person name="Huntemann M."/>
            <person name="Clum A."/>
            <person name="Foster B."/>
            <person name="Foster B."/>
            <person name="Roux S."/>
            <person name="Palaniappan K."/>
            <person name="Varghese N."/>
            <person name="Mukherjee S."/>
            <person name="Reddy T.B.K."/>
            <person name="Daum C."/>
            <person name="Copeland A."/>
            <person name="Chen I.A."/>
            <person name="Ivanova N.N."/>
            <person name="Kyrpides N.C."/>
            <person name="Shapiro N."/>
            <person name="Eloe-Fadrosh E.A."/>
            <person name="Pietrasiak N."/>
        </authorList>
    </citation>
    <scope>NUCLEOTIDE SEQUENCE</scope>
    <source>
        <strain evidence="22">GSE-TBD4-15B</strain>
    </source>
</reference>
<evidence type="ECO:0000313" key="23">
    <source>
        <dbReference type="Proteomes" id="UP000707356"/>
    </source>
</evidence>
<feature type="domain" description="Guanylate cyclase" evidence="21">
    <location>
        <begin position="319"/>
        <end position="446"/>
    </location>
</feature>
<dbReference type="PROSITE" id="PS50113">
    <property type="entry name" value="PAC"/>
    <property type="match status" value="1"/>
</dbReference>
<dbReference type="SMART" id="SM00044">
    <property type="entry name" value="CYCc"/>
    <property type="match status" value="1"/>
</dbReference>
<dbReference type="CDD" id="cd00130">
    <property type="entry name" value="PAS"/>
    <property type="match status" value="1"/>
</dbReference>
<evidence type="ECO:0000256" key="16">
    <source>
        <dbReference type="ARBA" id="ARBA00064436"/>
    </source>
</evidence>
<dbReference type="PANTHER" id="PTHR11920:SF335">
    <property type="entry name" value="GUANYLATE CYCLASE"/>
    <property type="match status" value="1"/>
</dbReference>
<evidence type="ECO:0000256" key="6">
    <source>
        <dbReference type="ARBA" id="ARBA00022723"/>
    </source>
</evidence>
<dbReference type="SMART" id="SM00091">
    <property type="entry name" value="PAS"/>
    <property type="match status" value="1"/>
</dbReference>
<gene>
    <name evidence="22" type="ORF">KME07_14990</name>
</gene>
<feature type="domain" description="Response regulatory" evidence="18">
    <location>
        <begin position="16"/>
        <end position="132"/>
    </location>
</feature>
<evidence type="ECO:0000256" key="13">
    <source>
        <dbReference type="ARBA" id="ARBA00023239"/>
    </source>
</evidence>
<dbReference type="FunFam" id="3.30.70.1230:FF:000033">
    <property type="entry name" value="Adenylate cyclase"/>
    <property type="match status" value="1"/>
</dbReference>
<dbReference type="InterPro" id="IPR000700">
    <property type="entry name" value="PAS-assoc_C"/>
</dbReference>
<evidence type="ECO:0000313" key="22">
    <source>
        <dbReference type="EMBL" id="MBW4466728.1"/>
    </source>
</evidence>
<dbReference type="PROSITE" id="PS50125">
    <property type="entry name" value="GUANYLATE_CYCLASE_2"/>
    <property type="match status" value="1"/>
</dbReference>
<protein>
    <recommendedName>
        <fullName evidence="4">Adenylate cyclase</fullName>
        <ecNumber evidence="3">4.6.1.1</ecNumber>
    </recommendedName>
    <alternativeName>
        <fullName evidence="14">ATP pyrophosphate-lyase</fullName>
    </alternativeName>
    <alternativeName>
        <fullName evidence="15">Adenylyl cyclase</fullName>
    </alternativeName>
</protein>
<keyword evidence="6" id="KW-0479">Metal-binding</keyword>
<keyword evidence="7" id="KW-0547">Nucleotide-binding</keyword>
<feature type="modified residue" description="4-aspartylphosphate" evidence="17">
    <location>
        <position position="65"/>
    </location>
</feature>
<keyword evidence="11" id="KW-0115">cAMP biosynthesis</keyword>
<dbReference type="PROSITE" id="PS50112">
    <property type="entry name" value="PAS"/>
    <property type="match status" value="1"/>
</dbReference>
<dbReference type="SUPFAM" id="SSF55785">
    <property type="entry name" value="PYP-like sensor domain (PAS domain)"/>
    <property type="match status" value="1"/>
</dbReference>
<sequence>MDSPIQTQQLDQTQSRILVVDDAPDNLALLSRLLNYKGYGVLTASNGQDALTLALTSCPDLILLDICMPSLDGYSVCRQLKADAQTREIPIIFLSALEQVEDKLKAFAAGGVDYVTKPFQLAEVLVRIETHLTIRRLRQELQVQNQRLQYEIDQRQRTEEKYRNIFENCLEGIFQLSPDGRYLSANPALARLYGYDSVEELTAAVDVRRNLYVRPGRRAEIDVYLNRYGEISTCESQIYRKDGSKIWIAETIRAVKASDGQLHYEGTVQDVTERRQAEAELRHHRLESEQLLASILPQSIAQQLKRKPDTIADSFANVTVLFADLVNFTAFSTRVPPSELVRLLNQIFSAFDQLAEQFELEKIKTIGDEYMVAGGLPKLRPNHLEAVAEMALAMQQVVQQFKSDLGEPFQLRIGIHSGPVVAGVIGKKKLTYDLWGETVNLASRLQTQGVAGQIQVSPAVYAELCQNYWLEPRGTLLVKGYGNLDTYWLRRRKPDLSRSSNKIYKS</sequence>
<dbReference type="InterPro" id="IPR001789">
    <property type="entry name" value="Sig_transdc_resp-reg_receiver"/>
</dbReference>
<evidence type="ECO:0000259" key="20">
    <source>
        <dbReference type="PROSITE" id="PS50113"/>
    </source>
</evidence>
<dbReference type="GO" id="GO:0005524">
    <property type="term" value="F:ATP binding"/>
    <property type="evidence" value="ECO:0007669"/>
    <property type="project" value="UniProtKB-KW"/>
</dbReference>
<comment type="subcellular location">
    <subcellularLocation>
        <location evidence="2">Membrane</location>
    </subcellularLocation>
</comment>
<dbReference type="InterPro" id="IPR001610">
    <property type="entry name" value="PAC"/>
</dbReference>
<dbReference type="SMART" id="SM00086">
    <property type="entry name" value="PAC"/>
    <property type="match status" value="1"/>
</dbReference>
<evidence type="ECO:0000256" key="2">
    <source>
        <dbReference type="ARBA" id="ARBA00004370"/>
    </source>
</evidence>
<dbReference type="Gene3D" id="3.30.450.20">
    <property type="entry name" value="PAS domain"/>
    <property type="match status" value="1"/>
</dbReference>
<dbReference type="GO" id="GO:0006171">
    <property type="term" value="P:cAMP biosynthetic process"/>
    <property type="evidence" value="ECO:0007669"/>
    <property type="project" value="UniProtKB-KW"/>
</dbReference>
<dbReference type="NCBIfam" id="TIGR00229">
    <property type="entry name" value="sensory_box"/>
    <property type="match status" value="1"/>
</dbReference>
<feature type="domain" description="PAS" evidence="19">
    <location>
        <begin position="158"/>
        <end position="199"/>
    </location>
</feature>
<dbReference type="InterPro" id="IPR035965">
    <property type="entry name" value="PAS-like_dom_sf"/>
</dbReference>
<dbReference type="InterPro" id="IPR001054">
    <property type="entry name" value="A/G_cyclase"/>
</dbReference>
<evidence type="ECO:0000256" key="17">
    <source>
        <dbReference type="PROSITE-ProRule" id="PRU00169"/>
    </source>
</evidence>
<dbReference type="Pfam" id="PF00211">
    <property type="entry name" value="Guanylate_cyc"/>
    <property type="match status" value="1"/>
</dbReference>
<dbReference type="SUPFAM" id="SSF55073">
    <property type="entry name" value="Nucleotide cyclase"/>
    <property type="match status" value="1"/>
</dbReference>
<evidence type="ECO:0000256" key="1">
    <source>
        <dbReference type="ARBA" id="ARBA00001593"/>
    </source>
</evidence>
<dbReference type="InterPro" id="IPR011006">
    <property type="entry name" value="CheY-like_superfamily"/>
</dbReference>
<dbReference type="PANTHER" id="PTHR11920">
    <property type="entry name" value="GUANYLYL CYCLASE"/>
    <property type="match status" value="1"/>
</dbReference>
<comment type="subunit">
    <text evidence="16">Homodimer. Can also exist as monomer.</text>
</comment>
<dbReference type="Pfam" id="PF13188">
    <property type="entry name" value="PAS_8"/>
    <property type="match status" value="1"/>
</dbReference>
<evidence type="ECO:0000256" key="14">
    <source>
        <dbReference type="ARBA" id="ARBA00032597"/>
    </source>
</evidence>
<evidence type="ECO:0000256" key="11">
    <source>
        <dbReference type="ARBA" id="ARBA00022998"/>
    </source>
</evidence>
<dbReference type="SMART" id="SM00448">
    <property type="entry name" value="REC"/>
    <property type="match status" value="1"/>
</dbReference>
<dbReference type="InterPro" id="IPR000014">
    <property type="entry name" value="PAS"/>
</dbReference>
<evidence type="ECO:0000259" key="19">
    <source>
        <dbReference type="PROSITE" id="PS50112"/>
    </source>
</evidence>
<dbReference type="PROSITE" id="PS50110">
    <property type="entry name" value="RESPONSE_REGULATORY"/>
    <property type="match status" value="1"/>
</dbReference>
<dbReference type="AlphaFoldDB" id="A0A951PD04"/>
<evidence type="ECO:0000256" key="4">
    <source>
        <dbReference type="ARBA" id="ARBA00021420"/>
    </source>
</evidence>
<dbReference type="EMBL" id="JAHHHV010000070">
    <property type="protein sequence ID" value="MBW4466728.1"/>
    <property type="molecule type" value="Genomic_DNA"/>
</dbReference>
<proteinExistence type="predicted"/>
<evidence type="ECO:0000256" key="8">
    <source>
        <dbReference type="ARBA" id="ARBA00022840"/>
    </source>
</evidence>
<keyword evidence="9" id="KW-0460">Magnesium</keyword>
<accession>A0A951PD04</accession>
<dbReference type="GO" id="GO:0005886">
    <property type="term" value="C:plasma membrane"/>
    <property type="evidence" value="ECO:0007669"/>
    <property type="project" value="UniProtKB-ARBA"/>
</dbReference>
<keyword evidence="10" id="KW-1133">Transmembrane helix</keyword>
<evidence type="ECO:0000256" key="9">
    <source>
        <dbReference type="ARBA" id="ARBA00022842"/>
    </source>
</evidence>
<dbReference type="CDD" id="cd07302">
    <property type="entry name" value="CHD"/>
    <property type="match status" value="1"/>
</dbReference>
<keyword evidence="13" id="KW-0456">Lyase</keyword>
<keyword evidence="17" id="KW-0597">Phosphoprotein</keyword>
<evidence type="ECO:0000256" key="5">
    <source>
        <dbReference type="ARBA" id="ARBA00022692"/>
    </source>
</evidence>